<dbReference type="Proteomes" id="UP000184368">
    <property type="component" value="Unassembled WGS sequence"/>
</dbReference>
<dbReference type="EMBL" id="FQUO01000002">
    <property type="protein sequence ID" value="SHE73499.1"/>
    <property type="molecule type" value="Genomic_DNA"/>
</dbReference>
<keyword evidence="2" id="KW-1185">Reference proteome</keyword>
<reference evidence="1 2" key="1">
    <citation type="submission" date="2016-11" db="EMBL/GenBank/DDBJ databases">
        <authorList>
            <person name="Jaros S."/>
            <person name="Januszkiewicz K."/>
            <person name="Wedrychowicz H."/>
        </authorList>
    </citation>
    <scope>NUCLEOTIDE SEQUENCE [LARGE SCALE GENOMIC DNA]</scope>
    <source>
        <strain evidence="1 2">DSM 26897</strain>
    </source>
</reference>
<evidence type="ECO:0000313" key="2">
    <source>
        <dbReference type="Proteomes" id="UP000184368"/>
    </source>
</evidence>
<proteinExistence type="predicted"/>
<evidence type="ECO:0000313" key="1">
    <source>
        <dbReference type="EMBL" id="SHE73499.1"/>
    </source>
</evidence>
<dbReference type="AlphaFoldDB" id="A0A1M4VX13"/>
<sequence>MPKLQTIICTVLAIKGSSPLQFHQPVTVRLTDFHPPLEIEAIQVNYKHELTLYLVGGEENILQPTDDRFDQVIEAIYNRCEAAFGAFMKQHEAHAV</sequence>
<organism evidence="1 2">
    <name type="scientific">Cnuella takakiae</name>
    <dbReference type="NCBI Taxonomy" id="1302690"/>
    <lineage>
        <taxon>Bacteria</taxon>
        <taxon>Pseudomonadati</taxon>
        <taxon>Bacteroidota</taxon>
        <taxon>Chitinophagia</taxon>
        <taxon>Chitinophagales</taxon>
        <taxon>Chitinophagaceae</taxon>
        <taxon>Cnuella</taxon>
    </lineage>
</organism>
<accession>A0A1M4VX13</accession>
<name>A0A1M4VX13_9BACT</name>
<dbReference type="RefSeq" id="WP_073040209.1">
    <property type="nucleotide sequence ID" value="NZ_FQUO01000002.1"/>
</dbReference>
<dbReference type="STRING" id="1302690.BUE76_11685"/>
<protein>
    <submittedName>
        <fullName evidence="1">Uncharacterized protein</fullName>
    </submittedName>
</protein>
<gene>
    <name evidence="1" type="ORF">SAMN05444008_102412</name>
</gene>